<dbReference type="AlphaFoldDB" id="A0AAV6RZ42"/>
<keyword evidence="2" id="KW-1185">Reference proteome</keyword>
<sequence length="52" mass="5724">MSACLLSQKSLVPGWVPVHAPLLLYQETRKEFCDTVTAVVSRSGQRAAMPIH</sequence>
<gene>
    <name evidence="1" type="ORF">JOB18_011907</name>
</gene>
<proteinExistence type="predicted"/>
<dbReference type="Proteomes" id="UP000693946">
    <property type="component" value="Linkage Group LG16"/>
</dbReference>
<reference evidence="1 2" key="1">
    <citation type="journal article" date="2021" name="Sci. Rep.">
        <title>Chromosome anchoring in Senegalese sole (Solea senegalensis) reveals sex-associated markers and genome rearrangements in flatfish.</title>
        <authorList>
            <person name="Guerrero-Cozar I."/>
            <person name="Gomez-Garrido J."/>
            <person name="Berbel C."/>
            <person name="Martinez-Blanch J.F."/>
            <person name="Alioto T."/>
            <person name="Claros M.G."/>
            <person name="Gagnaire P.A."/>
            <person name="Manchado M."/>
        </authorList>
    </citation>
    <scope>NUCLEOTIDE SEQUENCE [LARGE SCALE GENOMIC DNA]</scope>
    <source>
        <strain evidence="1">Sse05_10M</strain>
    </source>
</reference>
<feature type="non-terminal residue" evidence="1">
    <location>
        <position position="52"/>
    </location>
</feature>
<name>A0AAV6RZ42_SOLSE</name>
<evidence type="ECO:0000313" key="1">
    <source>
        <dbReference type="EMBL" id="KAG7510049.1"/>
    </source>
</evidence>
<organism evidence="1 2">
    <name type="scientific">Solea senegalensis</name>
    <name type="common">Senegalese sole</name>
    <dbReference type="NCBI Taxonomy" id="28829"/>
    <lineage>
        <taxon>Eukaryota</taxon>
        <taxon>Metazoa</taxon>
        <taxon>Chordata</taxon>
        <taxon>Craniata</taxon>
        <taxon>Vertebrata</taxon>
        <taxon>Euteleostomi</taxon>
        <taxon>Actinopterygii</taxon>
        <taxon>Neopterygii</taxon>
        <taxon>Teleostei</taxon>
        <taxon>Neoteleostei</taxon>
        <taxon>Acanthomorphata</taxon>
        <taxon>Carangaria</taxon>
        <taxon>Pleuronectiformes</taxon>
        <taxon>Pleuronectoidei</taxon>
        <taxon>Soleidae</taxon>
        <taxon>Solea</taxon>
    </lineage>
</organism>
<protein>
    <submittedName>
        <fullName evidence="1">Uncharacterized protein</fullName>
    </submittedName>
</protein>
<accession>A0AAV6RZ42</accession>
<comment type="caution">
    <text evidence="1">The sequence shown here is derived from an EMBL/GenBank/DDBJ whole genome shotgun (WGS) entry which is preliminary data.</text>
</comment>
<dbReference type="EMBL" id="JAGKHQ010000008">
    <property type="protein sequence ID" value="KAG7510049.1"/>
    <property type="molecule type" value="Genomic_DNA"/>
</dbReference>
<evidence type="ECO:0000313" key="2">
    <source>
        <dbReference type="Proteomes" id="UP000693946"/>
    </source>
</evidence>